<reference evidence="1" key="1">
    <citation type="submission" date="2022-09" db="EMBL/GenBank/DDBJ databases">
        <title>A Global Phylogenomic Analysis of the Shiitake Genus Lentinula.</title>
        <authorList>
            <consortium name="DOE Joint Genome Institute"/>
            <person name="Sierra-Patev S."/>
            <person name="Min B."/>
            <person name="Naranjo-Ortiz M."/>
            <person name="Looney B."/>
            <person name="Konkel Z."/>
            <person name="Slot J.C."/>
            <person name="Sakamoto Y."/>
            <person name="Steenwyk J.L."/>
            <person name="Rokas A."/>
            <person name="Carro J."/>
            <person name="Camarero S."/>
            <person name="Ferreira P."/>
            <person name="Molpeceres G."/>
            <person name="Ruiz-Duenas F.J."/>
            <person name="Serrano A."/>
            <person name="Henrissat B."/>
            <person name="Drula E."/>
            <person name="Hughes K.W."/>
            <person name="Mata J.L."/>
            <person name="Ishikawa N.K."/>
            <person name="Vargas-Isla R."/>
            <person name="Ushijima S."/>
            <person name="Smith C.A."/>
            <person name="Ahrendt S."/>
            <person name="Andreopoulos W."/>
            <person name="He G."/>
            <person name="Labutti K."/>
            <person name="Lipzen A."/>
            <person name="Ng V."/>
            <person name="Riley R."/>
            <person name="Sandor L."/>
            <person name="Barry K."/>
            <person name="Martinez A.T."/>
            <person name="Xiao Y."/>
            <person name="Gibbons J.G."/>
            <person name="Terashima K."/>
            <person name="Grigoriev I.V."/>
            <person name="Hibbett D.S."/>
        </authorList>
    </citation>
    <scope>NUCLEOTIDE SEQUENCE</scope>
    <source>
        <strain evidence="1">TMI1499</strain>
    </source>
</reference>
<comment type="caution">
    <text evidence="1">The sequence shown here is derived from an EMBL/GenBank/DDBJ whole genome shotgun (WGS) entry which is preliminary data.</text>
</comment>
<organism evidence="1 2">
    <name type="scientific">Lentinula aff. lateritia</name>
    <dbReference type="NCBI Taxonomy" id="2804960"/>
    <lineage>
        <taxon>Eukaryota</taxon>
        <taxon>Fungi</taxon>
        <taxon>Dikarya</taxon>
        <taxon>Basidiomycota</taxon>
        <taxon>Agaricomycotina</taxon>
        <taxon>Agaricomycetes</taxon>
        <taxon>Agaricomycetidae</taxon>
        <taxon>Agaricales</taxon>
        <taxon>Marasmiineae</taxon>
        <taxon>Omphalotaceae</taxon>
        <taxon>Lentinula</taxon>
    </lineage>
</organism>
<sequence>MQSQRRTWSSFFTAWDGVTWPVSLTAPPPSTAVGRGVGLNGAVLGKQTSQLTRNAPSLNQTLERTNINGENDHVSPYISPALQSCSEFIPGWSASSEPSTTTSARLKTTINALVVLNSEPDIRYEKFTKPIAFPATLQSPRKTFIDISRFGRPTGTVPAPLLLFIHDESLKPSSVDHTYLSLPFTYFYLAPIHPSPAISINQVMPFLC</sequence>
<gene>
    <name evidence="1" type="ORF">F5876DRAFT_72783</name>
</gene>
<keyword evidence="2" id="KW-1185">Reference proteome</keyword>
<dbReference type="Proteomes" id="UP001163835">
    <property type="component" value="Unassembled WGS sequence"/>
</dbReference>
<protein>
    <submittedName>
        <fullName evidence="1">Uncharacterized protein</fullName>
    </submittedName>
</protein>
<dbReference type="EMBL" id="MU794964">
    <property type="protein sequence ID" value="KAJ3814617.1"/>
    <property type="molecule type" value="Genomic_DNA"/>
</dbReference>
<evidence type="ECO:0000313" key="1">
    <source>
        <dbReference type="EMBL" id="KAJ3814617.1"/>
    </source>
</evidence>
<accession>A0ACC1UBV8</accession>
<proteinExistence type="predicted"/>
<evidence type="ECO:0000313" key="2">
    <source>
        <dbReference type="Proteomes" id="UP001163835"/>
    </source>
</evidence>
<name>A0ACC1UBV8_9AGAR</name>